<evidence type="ECO:0000313" key="2">
    <source>
        <dbReference type="Proteomes" id="UP000821853"/>
    </source>
</evidence>
<evidence type="ECO:0000313" key="1">
    <source>
        <dbReference type="EMBL" id="KAH9360660.1"/>
    </source>
</evidence>
<dbReference type="EMBL" id="JABSTR010000001">
    <property type="protein sequence ID" value="KAH9360660.1"/>
    <property type="molecule type" value="Genomic_DNA"/>
</dbReference>
<accession>A0A9J6FEQ5</accession>
<gene>
    <name evidence="1" type="ORF">HPB48_004792</name>
</gene>
<name>A0A9J6FEQ5_HAELO</name>
<reference evidence="1 2" key="1">
    <citation type="journal article" date="2020" name="Cell">
        <title>Large-Scale Comparative Analyses of Tick Genomes Elucidate Their Genetic Diversity and Vector Capacities.</title>
        <authorList>
            <consortium name="Tick Genome and Microbiome Consortium (TIGMIC)"/>
            <person name="Jia N."/>
            <person name="Wang J."/>
            <person name="Shi W."/>
            <person name="Du L."/>
            <person name="Sun Y."/>
            <person name="Zhan W."/>
            <person name="Jiang J.F."/>
            <person name="Wang Q."/>
            <person name="Zhang B."/>
            <person name="Ji P."/>
            <person name="Bell-Sakyi L."/>
            <person name="Cui X.M."/>
            <person name="Yuan T.T."/>
            <person name="Jiang B.G."/>
            <person name="Yang W.F."/>
            <person name="Lam T.T."/>
            <person name="Chang Q.C."/>
            <person name="Ding S.J."/>
            <person name="Wang X.J."/>
            <person name="Zhu J.G."/>
            <person name="Ruan X.D."/>
            <person name="Zhao L."/>
            <person name="Wei J.T."/>
            <person name="Ye R.Z."/>
            <person name="Que T.C."/>
            <person name="Du C.H."/>
            <person name="Zhou Y.H."/>
            <person name="Cheng J.X."/>
            <person name="Dai P.F."/>
            <person name="Guo W.B."/>
            <person name="Han X.H."/>
            <person name="Huang E.J."/>
            <person name="Li L.F."/>
            <person name="Wei W."/>
            <person name="Gao Y.C."/>
            <person name="Liu J.Z."/>
            <person name="Shao H.Z."/>
            <person name="Wang X."/>
            <person name="Wang C.C."/>
            <person name="Yang T.C."/>
            <person name="Huo Q.B."/>
            <person name="Li W."/>
            <person name="Chen H.Y."/>
            <person name="Chen S.E."/>
            <person name="Zhou L.G."/>
            <person name="Ni X.B."/>
            <person name="Tian J.H."/>
            <person name="Sheng Y."/>
            <person name="Liu T."/>
            <person name="Pan Y.S."/>
            <person name="Xia L.Y."/>
            <person name="Li J."/>
            <person name="Zhao F."/>
            <person name="Cao W.C."/>
        </authorList>
    </citation>
    <scope>NUCLEOTIDE SEQUENCE [LARGE SCALE GENOMIC DNA]</scope>
    <source>
        <strain evidence="1">HaeL-2018</strain>
    </source>
</reference>
<proteinExistence type="predicted"/>
<organism evidence="1 2">
    <name type="scientific">Haemaphysalis longicornis</name>
    <name type="common">Bush tick</name>
    <dbReference type="NCBI Taxonomy" id="44386"/>
    <lineage>
        <taxon>Eukaryota</taxon>
        <taxon>Metazoa</taxon>
        <taxon>Ecdysozoa</taxon>
        <taxon>Arthropoda</taxon>
        <taxon>Chelicerata</taxon>
        <taxon>Arachnida</taxon>
        <taxon>Acari</taxon>
        <taxon>Parasitiformes</taxon>
        <taxon>Ixodida</taxon>
        <taxon>Ixodoidea</taxon>
        <taxon>Ixodidae</taxon>
        <taxon>Haemaphysalinae</taxon>
        <taxon>Haemaphysalis</taxon>
    </lineage>
</organism>
<sequence length="259" mass="29129">MCDVGVACLRDDRFTARVCTRTLRGLPPYLLRSCSHFGSRKACSHEASPPPMARGNTQDGISGKCTFGWWLCGPSYELYVTTANPSQLFQEPGDTPTHALVSRIVEAAKGATQTLQTELHTPPPDHHLINLWRIRDTLQERYCAGGRTYSDLVRIRQHNARIRRHMRQLAKNRWEEHCASFSRRTGARKLWGTFRAITGGTSAQATVPALLLRTGATHEAFEREPPRTFFPQPSFTLPQNMYFSEPAVAELPAHVTSTR</sequence>
<protein>
    <submittedName>
        <fullName evidence="1">Uncharacterized protein</fullName>
    </submittedName>
</protein>
<dbReference type="AlphaFoldDB" id="A0A9J6FEQ5"/>
<comment type="caution">
    <text evidence="1">The sequence shown here is derived from an EMBL/GenBank/DDBJ whole genome shotgun (WGS) entry which is preliminary data.</text>
</comment>
<keyword evidence="2" id="KW-1185">Reference proteome</keyword>
<dbReference type="Proteomes" id="UP000821853">
    <property type="component" value="Chromosome 1"/>
</dbReference>
<dbReference type="VEuPathDB" id="VectorBase:HLOH_055348"/>